<accession>A0A5K7XGY4</accession>
<organism evidence="2 3">
    <name type="scientific">Lacipirellula parvula</name>
    <dbReference type="NCBI Taxonomy" id="2650471"/>
    <lineage>
        <taxon>Bacteria</taxon>
        <taxon>Pseudomonadati</taxon>
        <taxon>Planctomycetota</taxon>
        <taxon>Planctomycetia</taxon>
        <taxon>Pirellulales</taxon>
        <taxon>Lacipirellulaceae</taxon>
        <taxon>Lacipirellula</taxon>
    </lineage>
</organism>
<name>A0A5K7XGY4_9BACT</name>
<proteinExistence type="predicted"/>
<reference evidence="3" key="1">
    <citation type="submission" date="2019-10" db="EMBL/GenBank/DDBJ databases">
        <title>Lacipirellula parvula gen. nov., sp. nov., representing a lineage of planctomycetes widespread in freshwater anoxic habitats, and description of the family Lacipirellulaceae.</title>
        <authorList>
            <person name="Dedysh S.N."/>
            <person name="Kulichevskaya I.S."/>
            <person name="Beletsky A.V."/>
            <person name="Rakitin A.L."/>
            <person name="Mardanov A.V."/>
            <person name="Ivanova A.A."/>
            <person name="Saltykova V.X."/>
            <person name="Rijpstra W.I.C."/>
            <person name="Sinninghe Damste J.S."/>
            <person name="Ravin N.V."/>
        </authorList>
    </citation>
    <scope>NUCLEOTIDE SEQUENCE [LARGE SCALE GENOMIC DNA]</scope>
    <source>
        <strain evidence="3">PX69</strain>
    </source>
</reference>
<keyword evidence="3" id="KW-1185">Reference proteome</keyword>
<protein>
    <submittedName>
        <fullName evidence="2">Uncharacterized protein</fullName>
    </submittedName>
</protein>
<feature type="transmembrane region" description="Helical" evidence="1">
    <location>
        <begin position="66"/>
        <end position="86"/>
    </location>
</feature>
<feature type="transmembrane region" description="Helical" evidence="1">
    <location>
        <begin position="35"/>
        <end position="54"/>
    </location>
</feature>
<dbReference type="KEGG" id="lpav:PLANPX_1831"/>
<dbReference type="EMBL" id="AP021861">
    <property type="protein sequence ID" value="BBO32219.1"/>
    <property type="molecule type" value="Genomic_DNA"/>
</dbReference>
<keyword evidence="1" id="KW-0472">Membrane</keyword>
<evidence type="ECO:0000313" key="2">
    <source>
        <dbReference type="EMBL" id="BBO32219.1"/>
    </source>
</evidence>
<evidence type="ECO:0000313" key="3">
    <source>
        <dbReference type="Proteomes" id="UP000326837"/>
    </source>
</evidence>
<dbReference type="Proteomes" id="UP000326837">
    <property type="component" value="Chromosome"/>
</dbReference>
<keyword evidence="1" id="KW-1133">Transmembrane helix</keyword>
<keyword evidence="1" id="KW-0812">Transmembrane</keyword>
<evidence type="ECO:0000256" key="1">
    <source>
        <dbReference type="SAM" id="Phobius"/>
    </source>
</evidence>
<gene>
    <name evidence="2" type="ORF">PLANPX_1831</name>
</gene>
<sequence length="88" mass="9263">MSVTTVFLCDIAAVAAHLYARANPRLGGAQMLSQLLLFCAAAIGLISLLLLPVVLRFRKTPPPGGFLTFAICSALAPILAVLVMALQR</sequence>
<dbReference type="AlphaFoldDB" id="A0A5K7XGY4"/>